<dbReference type="PANTHER" id="PTHR43807:SF20">
    <property type="entry name" value="FI04487P"/>
    <property type="match status" value="1"/>
</dbReference>
<evidence type="ECO:0000259" key="8">
    <source>
        <dbReference type="Pfam" id="PF00155"/>
    </source>
</evidence>
<evidence type="ECO:0000256" key="4">
    <source>
        <dbReference type="ARBA" id="ARBA00022679"/>
    </source>
</evidence>
<dbReference type="InterPro" id="IPR051326">
    <property type="entry name" value="Kynurenine-oxoglutarate_AT"/>
</dbReference>
<comment type="caution">
    <text evidence="9">The sequence shown here is derived from an EMBL/GenBank/DDBJ whole genome shotgun (WGS) entry which is preliminary data.</text>
</comment>
<evidence type="ECO:0000256" key="5">
    <source>
        <dbReference type="ARBA" id="ARBA00022898"/>
    </source>
</evidence>
<evidence type="ECO:0000256" key="7">
    <source>
        <dbReference type="SAM" id="Phobius"/>
    </source>
</evidence>
<organism evidence="9 10">
    <name type="scientific">Cafeteria roenbergensis</name>
    <name type="common">Marine flagellate</name>
    <dbReference type="NCBI Taxonomy" id="33653"/>
    <lineage>
        <taxon>Eukaryota</taxon>
        <taxon>Sar</taxon>
        <taxon>Stramenopiles</taxon>
        <taxon>Bigyra</taxon>
        <taxon>Opalozoa</taxon>
        <taxon>Bicosoecida</taxon>
        <taxon>Cafeteriaceae</taxon>
        <taxon>Cafeteria</taxon>
    </lineage>
</organism>
<dbReference type="GO" id="GO:0016212">
    <property type="term" value="F:kynurenine-oxoglutarate transaminase activity"/>
    <property type="evidence" value="ECO:0007669"/>
    <property type="project" value="TreeGrafter"/>
</dbReference>
<proteinExistence type="inferred from homology"/>
<dbReference type="AlphaFoldDB" id="A0A5A8C6U7"/>
<dbReference type="SUPFAM" id="SSF53383">
    <property type="entry name" value="PLP-dependent transferases"/>
    <property type="match status" value="1"/>
</dbReference>
<dbReference type="InterPro" id="IPR015422">
    <property type="entry name" value="PyrdxlP-dep_Trfase_small"/>
</dbReference>
<keyword evidence="4" id="KW-0808">Transferase</keyword>
<comment type="cofactor">
    <cofactor evidence="1">
        <name>pyridoxal 5'-phosphate</name>
        <dbReference type="ChEBI" id="CHEBI:597326"/>
    </cofactor>
</comment>
<dbReference type="PANTHER" id="PTHR43807">
    <property type="entry name" value="FI04487P"/>
    <property type="match status" value="1"/>
</dbReference>
<sequence length="508" mass="53881">MAASSHASKLSDGELDSKSWPQTSGPYETSARLLPFVTKTVWEEFTPLAKSTGAVNLGQGFPDWAAPDFVKEAMVNAVTIRNDNQYTRSAGHPSLVQKLARLYSGWLGRAVDWESEVTVTVGATEALFALTQSLLGAEDEAVILEPSFDIYAAQITMAGAASVRVPLRLVEGAGPGGAAGWKLDPAELEAALTPKSRLLILNTPHNPTGKVFTREELESIARIVRAHPRLVVLCDEVYEHLTYDGAEHVRLASLPGMWDRCVTVSSSGKTFSVTGWKVGWVVGPRPLVRSVMTANAWVQFSVPTPTQSAIAEALAKADSPYQGFPSFYHFLRAQYRGKRDRLVRALRRAGMRPIVPSAGFFIMAQTAGSTVPDKYMAQSTPSCPKMTRDWALARHLTIDHGVACIPPSAFYCAENKPLASSLLRFAFCKTDSELAKAAVRLAAIGGAEAVSEAEAEAAALVAEGAAGAVASTGAALGDASFGAVHLAAALGVGVAAGAMLALSLARRT</sequence>
<keyword evidence="7" id="KW-1133">Transmembrane helix</keyword>
<dbReference type="InterPro" id="IPR015424">
    <property type="entry name" value="PyrdxlP-dep_Trfase"/>
</dbReference>
<evidence type="ECO:0000256" key="3">
    <source>
        <dbReference type="ARBA" id="ARBA00022576"/>
    </source>
</evidence>
<reference evidence="9 10" key="1">
    <citation type="submission" date="2019-07" db="EMBL/GenBank/DDBJ databases">
        <title>Genomes of Cafeteria roenbergensis.</title>
        <authorList>
            <person name="Fischer M.G."/>
            <person name="Hackl T."/>
            <person name="Roman M."/>
        </authorList>
    </citation>
    <scope>NUCLEOTIDE SEQUENCE [LARGE SCALE GENOMIC DNA]</scope>
    <source>
        <strain evidence="9 10">BVI</strain>
    </source>
</reference>
<evidence type="ECO:0000313" key="10">
    <source>
        <dbReference type="Proteomes" id="UP000323011"/>
    </source>
</evidence>
<dbReference type="FunFam" id="3.40.640.10:FF:000024">
    <property type="entry name" value="Kynurenine--oxoglutarate transaminase 3"/>
    <property type="match status" value="1"/>
</dbReference>
<dbReference type="Pfam" id="PF00155">
    <property type="entry name" value="Aminotran_1_2"/>
    <property type="match status" value="1"/>
</dbReference>
<dbReference type="EMBL" id="VLTN01000052">
    <property type="protein sequence ID" value="KAA0148568.1"/>
    <property type="molecule type" value="Genomic_DNA"/>
</dbReference>
<dbReference type="Proteomes" id="UP000323011">
    <property type="component" value="Unassembled WGS sequence"/>
</dbReference>
<comment type="similarity">
    <text evidence="2">Belongs to the class-I pyridoxal-phosphate-dependent aminotransferase family.</text>
</comment>
<keyword evidence="3" id="KW-0032">Aminotransferase</keyword>
<dbReference type="CDD" id="cd00609">
    <property type="entry name" value="AAT_like"/>
    <property type="match status" value="1"/>
</dbReference>
<evidence type="ECO:0000256" key="1">
    <source>
        <dbReference type="ARBA" id="ARBA00001933"/>
    </source>
</evidence>
<dbReference type="InterPro" id="IPR004839">
    <property type="entry name" value="Aminotransferase_I/II_large"/>
</dbReference>
<name>A0A5A8C6U7_CAFRO</name>
<dbReference type="GO" id="GO:0005737">
    <property type="term" value="C:cytoplasm"/>
    <property type="evidence" value="ECO:0007669"/>
    <property type="project" value="TreeGrafter"/>
</dbReference>
<dbReference type="InterPro" id="IPR015421">
    <property type="entry name" value="PyrdxlP-dep_Trfase_major"/>
</dbReference>
<keyword evidence="7" id="KW-0812">Transmembrane</keyword>
<evidence type="ECO:0000313" key="9">
    <source>
        <dbReference type="EMBL" id="KAA0148568.1"/>
    </source>
</evidence>
<gene>
    <name evidence="9" type="ORF">FNF29_06626</name>
</gene>
<dbReference type="Gene3D" id="3.40.640.10">
    <property type="entry name" value="Type I PLP-dependent aspartate aminotransferase-like (Major domain)"/>
    <property type="match status" value="1"/>
</dbReference>
<dbReference type="Gene3D" id="3.90.1150.10">
    <property type="entry name" value="Aspartate Aminotransferase, domain 1"/>
    <property type="match status" value="1"/>
</dbReference>
<protein>
    <recommendedName>
        <fullName evidence="8">Aminotransferase class I/classII large domain-containing protein</fullName>
    </recommendedName>
</protein>
<dbReference type="OMA" id="FHNTGWK"/>
<evidence type="ECO:0000256" key="6">
    <source>
        <dbReference type="SAM" id="MobiDB-lite"/>
    </source>
</evidence>
<keyword evidence="5" id="KW-0663">Pyridoxal phosphate</keyword>
<keyword evidence="7" id="KW-0472">Membrane</keyword>
<accession>A0A5A8C6U7</accession>
<evidence type="ECO:0000256" key="2">
    <source>
        <dbReference type="ARBA" id="ARBA00007441"/>
    </source>
</evidence>
<dbReference type="GO" id="GO:0030170">
    <property type="term" value="F:pyridoxal phosphate binding"/>
    <property type="evidence" value="ECO:0007669"/>
    <property type="project" value="InterPro"/>
</dbReference>
<feature type="region of interest" description="Disordered" evidence="6">
    <location>
        <begin position="1"/>
        <end position="24"/>
    </location>
</feature>
<feature type="transmembrane region" description="Helical" evidence="7">
    <location>
        <begin position="483"/>
        <end position="505"/>
    </location>
</feature>
<keyword evidence="10" id="KW-1185">Reference proteome</keyword>
<feature type="domain" description="Aminotransferase class I/classII large" evidence="8">
    <location>
        <begin position="55"/>
        <end position="441"/>
    </location>
</feature>